<feature type="domain" description="HTH tetR-type" evidence="3">
    <location>
        <begin position="7"/>
        <end position="67"/>
    </location>
</feature>
<reference evidence="4 5" key="1">
    <citation type="submission" date="2018-05" db="EMBL/GenBank/DDBJ databases">
        <title>Draft Genome Sequences for a Diverse set of 7 Haemophilus Species.</title>
        <authorList>
            <person name="Nichols M."/>
            <person name="Topaz N."/>
            <person name="Wang X."/>
            <person name="Wang X."/>
            <person name="Boxrud D."/>
        </authorList>
    </citation>
    <scope>NUCLEOTIDE SEQUENCE [LARGE SCALE GENOMIC DNA]</scope>
    <source>
        <strain evidence="4 5">C2002001239</strain>
    </source>
</reference>
<comment type="caution">
    <text evidence="4">The sequence shown here is derived from an EMBL/GenBank/DDBJ whole genome shotgun (WGS) entry which is preliminary data.</text>
</comment>
<dbReference type="STRING" id="1035839.GCA_000238795_01398"/>
<sequence>MKKNLNFVIKESFTEALFILMRKKPFEEITITEISKLAGVSRISFYRNFDSKEDVLVKYLFEKSMDEFSKYQAQSTQEKLIAMFKSIDHLHEVVDLLYQQNLSHLFLYYLRTITGAQPEQPNTQAYAKSMTMGICFGALDEWIRRGRQESAEKMVAILQTVLGQFLEK</sequence>
<accession>A0A369YIE8</accession>
<dbReference type="GO" id="GO:0003677">
    <property type="term" value="F:DNA binding"/>
    <property type="evidence" value="ECO:0007669"/>
    <property type="project" value="UniProtKB-UniRule"/>
</dbReference>
<dbReference type="PANTHER" id="PTHR43479:SF11">
    <property type="entry name" value="ACREF_ENVCD OPERON REPRESSOR-RELATED"/>
    <property type="match status" value="1"/>
</dbReference>
<evidence type="ECO:0000256" key="1">
    <source>
        <dbReference type="ARBA" id="ARBA00023125"/>
    </source>
</evidence>
<dbReference type="AlphaFoldDB" id="A0A369YIE8"/>
<gene>
    <name evidence="4" type="ORF">DPV93_05735</name>
</gene>
<organism evidence="4 5">
    <name type="scientific">Haemophilus sputorum</name>
    <dbReference type="NCBI Taxonomy" id="1078480"/>
    <lineage>
        <taxon>Bacteria</taxon>
        <taxon>Pseudomonadati</taxon>
        <taxon>Pseudomonadota</taxon>
        <taxon>Gammaproteobacteria</taxon>
        <taxon>Pasteurellales</taxon>
        <taxon>Pasteurellaceae</taxon>
        <taxon>Haemophilus</taxon>
    </lineage>
</organism>
<dbReference type="EMBL" id="QEPN01000003">
    <property type="protein sequence ID" value="RDE72777.1"/>
    <property type="molecule type" value="Genomic_DNA"/>
</dbReference>
<name>A0A369YIE8_9PAST</name>
<evidence type="ECO:0000259" key="3">
    <source>
        <dbReference type="PROSITE" id="PS50977"/>
    </source>
</evidence>
<dbReference type="PANTHER" id="PTHR43479">
    <property type="entry name" value="ACREF/ENVCD OPERON REPRESSOR-RELATED"/>
    <property type="match status" value="1"/>
</dbReference>
<protein>
    <submittedName>
        <fullName evidence="4">TetR/AcrR family transcriptional regulator</fullName>
    </submittedName>
</protein>
<dbReference type="Pfam" id="PF00440">
    <property type="entry name" value="TetR_N"/>
    <property type="match status" value="1"/>
</dbReference>
<dbReference type="Gene3D" id="1.10.357.10">
    <property type="entry name" value="Tetracycline Repressor, domain 2"/>
    <property type="match status" value="1"/>
</dbReference>
<dbReference type="SUPFAM" id="SSF46689">
    <property type="entry name" value="Homeodomain-like"/>
    <property type="match status" value="1"/>
</dbReference>
<keyword evidence="1 2" id="KW-0238">DNA-binding</keyword>
<evidence type="ECO:0000313" key="5">
    <source>
        <dbReference type="Proteomes" id="UP000253872"/>
    </source>
</evidence>
<dbReference type="InterPro" id="IPR001647">
    <property type="entry name" value="HTH_TetR"/>
</dbReference>
<evidence type="ECO:0000313" key="4">
    <source>
        <dbReference type="EMBL" id="RDE72777.1"/>
    </source>
</evidence>
<feature type="DNA-binding region" description="H-T-H motif" evidence="2">
    <location>
        <begin position="30"/>
        <end position="49"/>
    </location>
</feature>
<dbReference type="InterPro" id="IPR050624">
    <property type="entry name" value="HTH-type_Tx_Regulator"/>
</dbReference>
<dbReference type="InterPro" id="IPR009057">
    <property type="entry name" value="Homeodomain-like_sf"/>
</dbReference>
<evidence type="ECO:0000256" key="2">
    <source>
        <dbReference type="PROSITE-ProRule" id="PRU00335"/>
    </source>
</evidence>
<dbReference type="PROSITE" id="PS50977">
    <property type="entry name" value="HTH_TETR_2"/>
    <property type="match status" value="1"/>
</dbReference>
<dbReference type="Proteomes" id="UP000253872">
    <property type="component" value="Unassembled WGS sequence"/>
</dbReference>
<proteinExistence type="predicted"/>